<evidence type="ECO:0000256" key="1">
    <source>
        <dbReference type="ARBA" id="ARBA00004761"/>
    </source>
</evidence>
<comment type="similarity">
    <text evidence="2 10">Belongs to the gluconokinase GntK/GntV family.</text>
</comment>
<dbReference type="EC" id="2.7.1.12" evidence="3 10"/>
<dbReference type="GO" id="GO:0019521">
    <property type="term" value="P:D-gluconate metabolic process"/>
    <property type="evidence" value="ECO:0007669"/>
    <property type="project" value="UniProtKB-KW"/>
</dbReference>
<dbReference type="Pfam" id="PF01202">
    <property type="entry name" value="SKI"/>
    <property type="match status" value="1"/>
</dbReference>
<keyword evidence="12" id="KW-1185">Reference proteome</keyword>
<dbReference type="AlphaFoldDB" id="A0A9W6UUY1"/>
<proteinExistence type="inferred from homology"/>
<dbReference type="PANTHER" id="PTHR43442:SF3">
    <property type="entry name" value="GLUCONOKINASE-RELATED"/>
    <property type="match status" value="1"/>
</dbReference>
<dbReference type="EMBL" id="BSRZ01000007">
    <property type="protein sequence ID" value="GLW65116.1"/>
    <property type="molecule type" value="Genomic_DNA"/>
</dbReference>
<dbReference type="FunFam" id="3.40.50.300:FF:000522">
    <property type="entry name" value="Gluconokinase"/>
    <property type="match status" value="1"/>
</dbReference>
<protein>
    <recommendedName>
        <fullName evidence="3 10">Gluconokinase</fullName>
        <ecNumber evidence="3 10">2.7.1.12</ecNumber>
    </recommendedName>
</protein>
<evidence type="ECO:0000256" key="3">
    <source>
        <dbReference type="ARBA" id="ARBA00012054"/>
    </source>
</evidence>
<evidence type="ECO:0000256" key="4">
    <source>
        <dbReference type="ARBA" id="ARBA00022679"/>
    </source>
</evidence>
<evidence type="ECO:0000256" key="2">
    <source>
        <dbReference type="ARBA" id="ARBA00008420"/>
    </source>
</evidence>
<evidence type="ECO:0000256" key="10">
    <source>
        <dbReference type="RuleBase" id="RU363066"/>
    </source>
</evidence>
<dbReference type="NCBIfam" id="TIGR01313">
    <property type="entry name" value="therm_gnt_kin"/>
    <property type="match status" value="1"/>
</dbReference>
<keyword evidence="6 10" id="KW-0418">Kinase</keyword>
<evidence type="ECO:0000256" key="6">
    <source>
        <dbReference type="ARBA" id="ARBA00022777"/>
    </source>
</evidence>
<keyword evidence="7 10" id="KW-0067">ATP-binding</keyword>
<dbReference type="PANTHER" id="PTHR43442">
    <property type="entry name" value="GLUCONOKINASE-RELATED"/>
    <property type="match status" value="1"/>
</dbReference>
<dbReference type="InterPro" id="IPR006001">
    <property type="entry name" value="Therm_gnt_kin"/>
</dbReference>
<sequence length="175" mass="18850">MDTARGHAAPLLVVMGVAGSGKTTFGAALARRLRVPFADADDFHPPANIAKMSAGVPLDDADRLPWLRAIGAWLAEHADGGGVVTCSALRRAYRDLLREQAPEATFVHLHGDREVVRRRVAERTDHFMPASLVDSQFDTLEPLGPDERGLVLDLDAPVDALIDAYLEAAPPPSTR</sequence>
<evidence type="ECO:0000256" key="9">
    <source>
        <dbReference type="ARBA" id="ARBA00048090"/>
    </source>
</evidence>
<comment type="caution">
    <text evidence="11">The sequence shown here is derived from an EMBL/GenBank/DDBJ whole genome shotgun (WGS) entry which is preliminary data.</text>
</comment>
<organism evidence="11 12">
    <name type="scientific">Actinomadura rubrobrunea</name>
    <dbReference type="NCBI Taxonomy" id="115335"/>
    <lineage>
        <taxon>Bacteria</taxon>
        <taxon>Bacillati</taxon>
        <taxon>Actinomycetota</taxon>
        <taxon>Actinomycetes</taxon>
        <taxon>Streptosporangiales</taxon>
        <taxon>Thermomonosporaceae</taxon>
        <taxon>Actinomadura</taxon>
    </lineage>
</organism>
<keyword evidence="8" id="KW-0311">Gluconate utilization</keyword>
<evidence type="ECO:0000256" key="7">
    <source>
        <dbReference type="ARBA" id="ARBA00022840"/>
    </source>
</evidence>
<keyword evidence="4 10" id="KW-0808">Transferase</keyword>
<gene>
    <name evidence="11" type="primary">aroK</name>
    <name evidence="11" type="ORF">Arub01_33600</name>
</gene>
<evidence type="ECO:0000313" key="12">
    <source>
        <dbReference type="Proteomes" id="UP001165124"/>
    </source>
</evidence>
<dbReference type="GO" id="GO:0005737">
    <property type="term" value="C:cytoplasm"/>
    <property type="evidence" value="ECO:0007669"/>
    <property type="project" value="TreeGrafter"/>
</dbReference>
<comment type="catalytic activity">
    <reaction evidence="9 10">
        <text>D-gluconate + ATP = 6-phospho-D-gluconate + ADP + H(+)</text>
        <dbReference type="Rhea" id="RHEA:19433"/>
        <dbReference type="ChEBI" id="CHEBI:15378"/>
        <dbReference type="ChEBI" id="CHEBI:18391"/>
        <dbReference type="ChEBI" id="CHEBI:30616"/>
        <dbReference type="ChEBI" id="CHEBI:58759"/>
        <dbReference type="ChEBI" id="CHEBI:456216"/>
        <dbReference type="EC" id="2.7.1.12"/>
    </reaction>
</comment>
<dbReference type="SUPFAM" id="SSF52540">
    <property type="entry name" value="P-loop containing nucleoside triphosphate hydrolases"/>
    <property type="match status" value="1"/>
</dbReference>
<dbReference type="GO" id="GO:0005524">
    <property type="term" value="F:ATP binding"/>
    <property type="evidence" value="ECO:0007669"/>
    <property type="project" value="UniProtKB-KW"/>
</dbReference>
<dbReference type="Gene3D" id="3.40.50.300">
    <property type="entry name" value="P-loop containing nucleotide triphosphate hydrolases"/>
    <property type="match status" value="1"/>
</dbReference>
<evidence type="ECO:0000256" key="5">
    <source>
        <dbReference type="ARBA" id="ARBA00022741"/>
    </source>
</evidence>
<dbReference type="InterPro" id="IPR027417">
    <property type="entry name" value="P-loop_NTPase"/>
</dbReference>
<name>A0A9W6UUY1_9ACTN</name>
<comment type="pathway">
    <text evidence="1">Carbohydrate acid metabolism.</text>
</comment>
<evidence type="ECO:0000256" key="8">
    <source>
        <dbReference type="ARBA" id="ARBA00023064"/>
    </source>
</evidence>
<reference evidence="11" key="1">
    <citation type="submission" date="2023-02" db="EMBL/GenBank/DDBJ databases">
        <title>Actinomadura rubrobrunea NBRC 14622.</title>
        <authorList>
            <person name="Ichikawa N."/>
            <person name="Sato H."/>
            <person name="Tonouchi N."/>
        </authorList>
    </citation>
    <scope>NUCLEOTIDE SEQUENCE</scope>
    <source>
        <strain evidence="11">NBRC 14622</strain>
    </source>
</reference>
<keyword evidence="5 10" id="KW-0547">Nucleotide-binding</keyword>
<evidence type="ECO:0000313" key="11">
    <source>
        <dbReference type="EMBL" id="GLW65116.1"/>
    </source>
</evidence>
<dbReference type="CDD" id="cd02021">
    <property type="entry name" value="GntK"/>
    <property type="match status" value="1"/>
</dbReference>
<dbReference type="InterPro" id="IPR031322">
    <property type="entry name" value="Shikimate/glucono_kinase"/>
</dbReference>
<dbReference type="Proteomes" id="UP001165124">
    <property type="component" value="Unassembled WGS sequence"/>
</dbReference>
<dbReference type="GO" id="GO:0046316">
    <property type="term" value="F:gluconokinase activity"/>
    <property type="evidence" value="ECO:0007669"/>
    <property type="project" value="UniProtKB-EC"/>
</dbReference>
<accession>A0A9W6UUY1</accession>
<dbReference type="RefSeq" id="WP_067916769.1">
    <property type="nucleotide sequence ID" value="NZ_BSRZ01000007.1"/>
</dbReference>